<protein>
    <submittedName>
        <fullName evidence="3">(African queen) hypothetical protein</fullName>
    </submittedName>
</protein>
<dbReference type="Proteomes" id="UP000789524">
    <property type="component" value="Unassembled WGS sequence"/>
</dbReference>
<dbReference type="EMBL" id="CAKASE010000073">
    <property type="protein sequence ID" value="CAG9574863.1"/>
    <property type="molecule type" value="Genomic_DNA"/>
</dbReference>
<evidence type="ECO:0000313" key="3">
    <source>
        <dbReference type="EMBL" id="CAG9574863.1"/>
    </source>
</evidence>
<organism evidence="3 4">
    <name type="scientific">Danaus chrysippus</name>
    <name type="common">African queen</name>
    <dbReference type="NCBI Taxonomy" id="151541"/>
    <lineage>
        <taxon>Eukaryota</taxon>
        <taxon>Metazoa</taxon>
        <taxon>Ecdysozoa</taxon>
        <taxon>Arthropoda</taxon>
        <taxon>Hexapoda</taxon>
        <taxon>Insecta</taxon>
        <taxon>Pterygota</taxon>
        <taxon>Neoptera</taxon>
        <taxon>Endopterygota</taxon>
        <taxon>Lepidoptera</taxon>
        <taxon>Glossata</taxon>
        <taxon>Ditrysia</taxon>
        <taxon>Papilionoidea</taxon>
        <taxon>Nymphalidae</taxon>
        <taxon>Danainae</taxon>
        <taxon>Danaini</taxon>
        <taxon>Danaina</taxon>
        <taxon>Danaus</taxon>
        <taxon>Anosia</taxon>
    </lineage>
</organism>
<feature type="compositionally biased region" description="Basic and acidic residues" evidence="2">
    <location>
        <begin position="1728"/>
        <end position="1756"/>
    </location>
</feature>
<reference evidence="3" key="1">
    <citation type="submission" date="2021-09" db="EMBL/GenBank/DDBJ databases">
        <authorList>
            <person name="Martin H S."/>
        </authorList>
    </citation>
    <scope>NUCLEOTIDE SEQUENCE</scope>
</reference>
<keyword evidence="4" id="KW-1185">Reference proteome</keyword>
<feature type="region of interest" description="Disordered" evidence="2">
    <location>
        <begin position="1"/>
        <end position="49"/>
    </location>
</feature>
<keyword evidence="1" id="KW-0175">Coiled coil</keyword>
<evidence type="ECO:0000256" key="1">
    <source>
        <dbReference type="SAM" id="Coils"/>
    </source>
</evidence>
<evidence type="ECO:0000256" key="2">
    <source>
        <dbReference type="SAM" id="MobiDB-lite"/>
    </source>
</evidence>
<dbReference type="OrthoDB" id="7490685at2759"/>
<name>A0A8J2W6T0_9NEOP</name>
<accession>A0A8J2W6T0</accession>
<proteinExistence type="predicted"/>
<gene>
    <name evidence="3" type="ORF">DCHRY22_LOCUS11064</name>
</gene>
<evidence type="ECO:0000313" key="4">
    <source>
        <dbReference type="Proteomes" id="UP000789524"/>
    </source>
</evidence>
<feature type="region of interest" description="Disordered" evidence="2">
    <location>
        <begin position="1689"/>
        <end position="1763"/>
    </location>
</feature>
<feature type="coiled-coil region" evidence="1">
    <location>
        <begin position="1661"/>
        <end position="1688"/>
    </location>
</feature>
<sequence length="2079" mass="233792">MDDTGASVDVSRAAATRKRRSSILKSQRPPRTPFSELEFKVATPTDTAKSRRVSFSRRTGVAEFVKNEATTTWKNFYEEHNKSLESSGNESSANPRQVIEHIGKRIFDQQFEEIEVVDIGGTLQTHANHQSSTNNASIQEFNTNDKLTEPMQHFELSSMTDHQSRIFGDELSMPVMTEMTNPININFSNLNTIGDKCDDLEEIERDLERPLQKNVICPGPFTGRDVSEYIEVDLNMTHVVNKSDDCDMSITEPIQSPNVQTLPKTNSFKENPDDWIVDKENIVVNPYITPKESKNFALNDADDKILVFDGKKLTVQSDKELIRDADEKDKYRCLLPNSSATTPQRKTIFLNVNDDLPNFVPTSVNQNNSQTMKSDDKPKRKTIVFDDDADISITQALPAKVIIDKTENNATSYDNNLSITQAVVSNLDSKRKTIVFDEGADISITQAIPSNVFIKEKTKETLYDNDDNLSITQAVVSNLENPKRKTIVFEEGADISLTQAIPSKVIIDKQKSNTTLYDNDNNLSFTQAVISNFDKPKRKTIVFDEGADISITQAIPSNVFIKEKTNETLYDNNLSITQAAISNFDKPKRKTIVFDEGADISITQAIPSKVLIDQPKNNLTLYDNDNNLSITQAAMSNFDKPKRKTIVFDEGADISITQAIPSKVLIDNQTDRAPIKDETLKNTQAFSNGQKRKTIIFDDDADISMTQAIPSRVLIEKENINATIFNNDSNLSITQAVPVNIFNDKRNTIVQNDNPFQIEDFTMKDTKTGQDKTMIYENDHDLSITQAIPANIIKSHEIYNDMISTNQNANDKVVDEVLSNEIDKRCTVFNDNLSMTKAISNVFIDKEVDTNTKRKTIYDNDMSMTIAMPSNVKQSIKPDNAISSNDISVPRSSKNFIDNEEKSNMSLAKNYIDNDDVKKSDKLILGNSYGNASVAITKPIPSKLLDLQQDILKNNKSFRNEDSKLIDNNHDVLVYQAKESITLAQLKNMNDDDDKNVEESNSVVKISEAPTVKDKSDIFGMFAPMIEDKTDCEVDNEVVDKVESIEVEPQKPPASESFVTKTSSEEQRCVKKTLLNELLDMSYSSLNDSLPEPKNPFKVENNIEMQINESHESIINKESDDLENNELIENQSLGEKRESVRQITSKLPAIEYREDSENVHHLQNQIDNLKVTLEEKMSNRHYETVLSSDLQQSLDQLNKTEKEQNVSRNLKKSFKNADDTNELLEMLSNFTEGDEEEVKPTIQNKPEPKKLSFAPNRRSIVLSREDLLNNISMANAALQQSRFEMDFSESIEDTQDLTEEAIQEENNSKRKSVRMSNEVVKTLQFDEDDSISESSVVSEIKASPLKKTAFGEVSYMHESKAKVIPSYLKDVSDNLKALMIDLVKPMADVLPFDTSGPDRLAKPPSTCSTQIQANLITSSQIDIDTELHSNTASLHSAKPSETIIREVAAAGKQAISQALNNSNQPVSHSVSFDARRHEIRIPETKPSPRKTVGPVIVFDHTNPLNNVVLAQPDNVKVHRYNPLQSENMNSEFNTATDSTNKMETHYEVERVSTCYNVETNNQSSLQSGDAGTDVLKMNSIVSNMSKPVSIDKSIEGFSLHVKNTEVNTLISMKETKEILEANSSLTLVDDGFGRSSFDLKLSSEVTQPVLDQTSPVRVIYKMQEDELLEKLESDLTSVEDSIDEEYKRKKRTYSPTKRDRNKNTPNVDITPKPANKMQKISNSPKQINPEKSKRSPKPKDRSPEKKSNVSPKKEVDQQLLNAKNNEEIQKTVIETINSSTTTLEEDILFSNQVRDLNSSNTASFKSSKCGIASSDSHTLSAVGSNISRVNWQTDLVNDLSSKNIMKECSSGDNVVAKINTLPFMGSRDCEWESSTGDVWMFRLLRTRMRLIIRLAHTLHNATRSRVRADTPIVSINVDSVLEDESDPLASLVIRFSRDAMRAVCTRCISARDVPHLLRCCAAIARVAPRWARAMRDARARLAYKLGPGGELTLKVANIQLRSVWEVRMRIKLVVEDDMESWPCASDVRVCPVLADTDKIPNVENIMQTIKRDWGHAPAAIWKIFKHLKNKTRNEDLLGV</sequence>
<comment type="caution">
    <text evidence="3">The sequence shown here is derived from an EMBL/GenBank/DDBJ whole genome shotgun (WGS) entry which is preliminary data.</text>
</comment>
<feature type="coiled-coil region" evidence="1">
    <location>
        <begin position="1152"/>
        <end position="1179"/>
    </location>
</feature>